<keyword evidence="3" id="KW-0479">Metal-binding</keyword>
<dbReference type="PANTHER" id="PTHR24300:SF405">
    <property type="entry name" value="CYTOCHROME P450 2G1"/>
    <property type="match status" value="1"/>
</dbReference>
<proteinExistence type="inferred from homology"/>
<sequence>MIPGQGTTVFPMLTTVLKDEKYFKNPQTFDPKHFLDDKGNLKKIEAFIPFSLETRPNEWLSLYIPNQDRSN</sequence>
<organism evidence="5 6">
    <name type="scientific">Aquarana catesbeiana</name>
    <name type="common">American bullfrog</name>
    <name type="synonym">Rana catesbeiana</name>
    <dbReference type="NCBI Taxonomy" id="8400"/>
    <lineage>
        <taxon>Eukaryota</taxon>
        <taxon>Metazoa</taxon>
        <taxon>Chordata</taxon>
        <taxon>Craniata</taxon>
        <taxon>Vertebrata</taxon>
        <taxon>Euteleostomi</taxon>
        <taxon>Amphibia</taxon>
        <taxon>Batrachia</taxon>
        <taxon>Anura</taxon>
        <taxon>Neobatrachia</taxon>
        <taxon>Ranoidea</taxon>
        <taxon>Ranidae</taxon>
        <taxon>Aquarana</taxon>
    </lineage>
</organism>
<dbReference type="GO" id="GO:0005506">
    <property type="term" value="F:iron ion binding"/>
    <property type="evidence" value="ECO:0007669"/>
    <property type="project" value="InterPro"/>
</dbReference>
<dbReference type="InterPro" id="IPR050182">
    <property type="entry name" value="Cytochrome_P450_fam2"/>
</dbReference>
<name>A0A2G9S9K4_AQUCT</name>
<dbReference type="Gene3D" id="1.10.630.10">
    <property type="entry name" value="Cytochrome P450"/>
    <property type="match status" value="1"/>
</dbReference>
<dbReference type="GO" id="GO:0019373">
    <property type="term" value="P:epoxygenase P450 pathway"/>
    <property type="evidence" value="ECO:0007669"/>
    <property type="project" value="TreeGrafter"/>
</dbReference>
<dbReference type="PANTHER" id="PTHR24300">
    <property type="entry name" value="CYTOCHROME P450 508A4-RELATED"/>
    <property type="match status" value="1"/>
</dbReference>
<evidence type="ECO:0000256" key="1">
    <source>
        <dbReference type="ARBA" id="ARBA00001971"/>
    </source>
</evidence>
<dbReference type="GO" id="GO:0006805">
    <property type="term" value="P:xenobiotic metabolic process"/>
    <property type="evidence" value="ECO:0007669"/>
    <property type="project" value="TreeGrafter"/>
</dbReference>
<comment type="cofactor">
    <cofactor evidence="1">
        <name>heme</name>
        <dbReference type="ChEBI" id="CHEBI:30413"/>
    </cofactor>
</comment>
<dbReference type="InterPro" id="IPR001128">
    <property type="entry name" value="Cyt_P450"/>
</dbReference>
<dbReference type="Proteomes" id="UP000228934">
    <property type="component" value="Unassembled WGS sequence"/>
</dbReference>
<evidence type="ECO:0000256" key="2">
    <source>
        <dbReference type="ARBA" id="ARBA00010617"/>
    </source>
</evidence>
<gene>
    <name evidence="5" type="ORF">AB205_0174080</name>
</gene>
<dbReference type="GO" id="GO:0016712">
    <property type="term" value="F:oxidoreductase activity, acting on paired donors, with incorporation or reduction of molecular oxygen, reduced flavin or flavoprotein as one donor, and incorporation of one atom of oxygen"/>
    <property type="evidence" value="ECO:0007669"/>
    <property type="project" value="TreeGrafter"/>
</dbReference>
<reference evidence="6" key="1">
    <citation type="journal article" date="2017" name="Nat. Commun.">
        <title>The North American bullfrog draft genome provides insight into hormonal regulation of long noncoding RNA.</title>
        <authorList>
            <person name="Hammond S.A."/>
            <person name="Warren R.L."/>
            <person name="Vandervalk B.P."/>
            <person name="Kucuk E."/>
            <person name="Khan H."/>
            <person name="Gibb E.A."/>
            <person name="Pandoh P."/>
            <person name="Kirk H."/>
            <person name="Zhao Y."/>
            <person name="Jones M."/>
            <person name="Mungall A.J."/>
            <person name="Coope R."/>
            <person name="Pleasance S."/>
            <person name="Moore R.A."/>
            <person name="Holt R.A."/>
            <person name="Round J.M."/>
            <person name="Ohora S."/>
            <person name="Walle B.V."/>
            <person name="Veldhoen N."/>
            <person name="Helbing C.C."/>
            <person name="Birol I."/>
        </authorList>
    </citation>
    <scope>NUCLEOTIDE SEQUENCE [LARGE SCALE GENOMIC DNA]</scope>
</reference>
<dbReference type="SUPFAM" id="SSF48264">
    <property type="entry name" value="Cytochrome P450"/>
    <property type="match status" value="1"/>
</dbReference>
<dbReference type="InterPro" id="IPR002401">
    <property type="entry name" value="Cyt_P450_E_grp-I"/>
</dbReference>
<dbReference type="AlphaFoldDB" id="A0A2G9S9K4"/>
<evidence type="ECO:0000256" key="4">
    <source>
        <dbReference type="ARBA" id="ARBA00023004"/>
    </source>
</evidence>
<dbReference type="GO" id="GO:0008392">
    <property type="term" value="F:arachidonate epoxygenase activity"/>
    <property type="evidence" value="ECO:0007669"/>
    <property type="project" value="TreeGrafter"/>
</dbReference>
<evidence type="ECO:0000313" key="5">
    <source>
        <dbReference type="EMBL" id="PIO36113.1"/>
    </source>
</evidence>
<dbReference type="InterPro" id="IPR036396">
    <property type="entry name" value="Cyt_P450_sf"/>
</dbReference>
<dbReference type="GO" id="GO:0005737">
    <property type="term" value="C:cytoplasm"/>
    <property type="evidence" value="ECO:0007669"/>
    <property type="project" value="TreeGrafter"/>
</dbReference>
<dbReference type="Pfam" id="PF00067">
    <property type="entry name" value="p450"/>
    <property type="match status" value="1"/>
</dbReference>
<keyword evidence="4" id="KW-0408">Iron</keyword>
<evidence type="ECO:0000256" key="3">
    <source>
        <dbReference type="ARBA" id="ARBA00022723"/>
    </source>
</evidence>
<dbReference type="GO" id="GO:0020037">
    <property type="term" value="F:heme binding"/>
    <property type="evidence" value="ECO:0007669"/>
    <property type="project" value="InterPro"/>
</dbReference>
<dbReference type="OrthoDB" id="2789670at2759"/>
<protein>
    <submittedName>
        <fullName evidence="5">Uncharacterized protein</fullName>
    </submittedName>
</protein>
<evidence type="ECO:0000313" key="6">
    <source>
        <dbReference type="Proteomes" id="UP000228934"/>
    </source>
</evidence>
<accession>A0A2G9S9K4</accession>
<dbReference type="EMBL" id="KV925189">
    <property type="protein sequence ID" value="PIO36113.1"/>
    <property type="molecule type" value="Genomic_DNA"/>
</dbReference>
<keyword evidence="6" id="KW-1185">Reference proteome</keyword>
<dbReference type="PRINTS" id="PR00463">
    <property type="entry name" value="EP450I"/>
</dbReference>
<comment type="similarity">
    <text evidence="2">Belongs to the cytochrome P450 family.</text>
</comment>